<keyword evidence="4" id="KW-0418">Kinase</keyword>
<dbReference type="PANTHER" id="PTHR44167:SF24">
    <property type="entry name" value="SERINE_THREONINE-PROTEIN KINASE CHK2"/>
    <property type="match status" value="1"/>
</dbReference>
<dbReference type="GO" id="GO:0044773">
    <property type="term" value="P:mitotic DNA damage checkpoint signaling"/>
    <property type="evidence" value="ECO:0007669"/>
    <property type="project" value="TreeGrafter"/>
</dbReference>
<gene>
    <name evidence="7" type="ORF">AMON00008_LOCUS41099</name>
</gene>
<protein>
    <recommendedName>
        <fullName evidence="6">Protein kinase domain-containing protein</fullName>
    </recommendedName>
</protein>
<dbReference type="PROSITE" id="PS50011">
    <property type="entry name" value="PROTEIN_KINASE_DOM"/>
    <property type="match status" value="1"/>
</dbReference>
<reference evidence="7" key="1">
    <citation type="submission" date="2021-01" db="EMBL/GenBank/DDBJ databases">
        <authorList>
            <person name="Corre E."/>
            <person name="Pelletier E."/>
            <person name="Niang G."/>
            <person name="Scheremetjew M."/>
            <person name="Finn R."/>
            <person name="Kale V."/>
            <person name="Holt S."/>
            <person name="Cochrane G."/>
            <person name="Meng A."/>
            <person name="Brown T."/>
            <person name="Cohen L."/>
        </authorList>
    </citation>
    <scope>NUCLEOTIDE SEQUENCE</scope>
    <source>
        <strain evidence="7">CCMP3105</strain>
    </source>
</reference>
<dbReference type="PROSITE" id="PS00108">
    <property type="entry name" value="PROTEIN_KINASE_ST"/>
    <property type="match status" value="1"/>
</dbReference>
<name>A0A7S4RVI8_9DINO</name>
<organism evidence="7">
    <name type="scientific">Alexandrium monilatum</name>
    <dbReference type="NCBI Taxonomy" id="311494"/>
    <lineage>
        <taxon>Eukaryota</taxon>
        <taxon>Sar</taxon>
        <taxon>Alveolata</taxon>
        <taxon>Dinophyceae</taxon>
        <taxon>Gonyaulacales</taxon>
        <taxon>Pyrocystaceae</taxon>
        <taxon>Alexandrium</taxon>
    </lineage>
</organism>
<evidence type="ECO:0000256" key="5">
    <source>
        <dbReference type="SAM" id="MobiDB-lite"/>
    </source>
</evidence>
<comment type="similarity">
    <text evidence="4">Belongs to the protein kinase superfamily.</text>
</comment>
<feature type="binding site" evidence="3">
    <location>
        <position position="87"/>
    </location>
    <ligand>
        <name>ATP</name>
        <dbReference type="ChEBI" id="CHEBI:30616"/>
    </ligand>
</feature>
<dbReference type="InterPro" id="IPR011009">
    <property type="entry name" value="Kinase-like_dom_sf"/>
</dbReference>
<dbReference type="SMART" id="SM00220">
    <property type="entry name" value="S_TKc"/>
    <property type="match status" value="1"/>
</dbReference>
<sequence length="414" mass="44230">MLQVEPPLQAPHGQFEPISPPHAPGLKAGMVTEPESPSPDAKVFQLSGSPGNSIQDIFEHGSLLGSGTFGCVFAATERATGEEAALKVIPKGRQYPGLFEDLGGPLIQCLLAFRHENVVRYRLLAEDASMVYVAMDRYSGCDLFDYFVENCPCSREKTLSTARQVLSALTYIHDVAGVVHCDVKPENFIFSTSVSQTLKLIDFGSAMTVDVASKDASGTLGFCAPEVFTNGCSCASDVFSAGIIIFNALTGQWPEPMDQSHWQEADESESLAAYRGTLERMAPDAVQRWLEAALPGTGWASLRGLLGGLLHGHASERPSAASACEQLPAAFAATAGWRDGKLLPLAGADVATGSEGPRNAMEGEVRRCSSLLGAASSRSDSRGRLPSAESDPPRRRICSRHYSMSVTDLLQDDC</sequence>
<dbReference type="GO" id="GO:0005634">
    <property type="term" value="C:nucleus"/>
    <property type="evidence" value="ECO:0007669"/>
    <property type="project" value="TreeGrafter"/>
</dbReference>
<dbReference type="PROSITE" id="PS00107">
    <property type="entry name" value="PROTEIN_KINASE_ATP"/>
    <property type="match status" value="1"/>
</dbReference>
<dbReference type="GO" id="GO:0004674">
    <property type="term" value="F:protein serine/threonine kinase activity"/>
    <property type="evidence" value="ECO:0007669"/>
    <property type="project" value="UniProtKB-KW"/>
</dbReference>
<proteinExistence type="inferred from homology"/>
<dbReference type="InterPro" id="IPR000719">
    <property type="entry name" value="Prot_kinase_dom"/>
</dbReference>
<keyword evidence="4" id="KW-0808">Transferase</keyword>
<dbReference type="InterPro" id="IPR017441">
    <property type="entry name" value="Protein_kinase_ATP_BS"/>
</dbReference>
<feature type="region of interest" description="Disordered" evidence="5">
    <location>
        <begin position="1"/>
        <end position="41"/>
    </location>
</feature>
<keyword evidence="2 3" id="KW-0067">ATP-binding</keyword>
<dbReference type="Gene3D" id="1.10.510.10">
    <property type="entry name" value="Transferase(Phosphotransferase) domain 1"/>
    <property type="match status" value="1"/>
</dbReference>
<dbReference type="GO" id="GO:0005524">
    <property type="term" value="F:ATP binding"/>
    <property type="evidence" value="ECO:0007669"/>
    <property type="project" value="UniProtKB-UniRule"/>
</dbReference>
<dbReference type="Pfam" id="PF00069">
    <property type="entry name" value="Pkinase"/>
    <property type="match status" value="1"/>
</dbReference>
<evidence type="ECO:0000259" key="6">
    <source>
        <dbReference type="PROSITE" id="PS50011"/>
    </source>
</evidence>
<feature type="region of interest" description="Disordered" evidence="5">
    <location>
        <begin position="373"/>
        <end position="395"/>
    </location>
</feature>
<evidence type="ECO:0000256" key="2">
    <source>
        <dbReference type="ARBA" id="ARBA00022840"/>
    </source>
</evidence>
<dbReference type="AlphaFoldDB" id="A0A7S4RVI8"/>
<dbReference type="Gene3D" id="3.30.200.20">
    <property type="entry name" value="Phosphorylase Kinase, domain 1"/>
    <property type="match status" value="1"/>
</dbReference>
<evidence type="ECO:0000256" key="1">
    <source>
        <dbReference type="ARBA" id="ARBA00022741"/>
    </source>
</evidence>
<feature type="domain" description="Protein kinase" evidence="6">
    <location>
        <begin position="58"/>
        <end position="332"/>
    </location>
</feature>
<evidence type="ECO:0000256" key="4">
    <source>
        <dbReference type="RuleBase" id="RU000304"/>
    </source>
</evidence>
<dbReference type="GO" id="GO:0005737">
    <property type="term" value="C:cytoplasm"/>
    <property type="evidence" value="ECO:0007669"/>
    <property type="project" value="TreeGrafter"/>
</dbReference>
<evidence type="ECO:0000313" key="7">
    <source>
        <dbReference type="EMBL" id="CAE4626297.1"/>
    </source>
</evidence>
<dbReference type="SUPFAM" id="SSF56112">
    <property type="entry name" value="Protein kinase-like (PK-like)"/>
    <property type="match status" value="1"/>
</dbReference>
<dbReference type="EMBL" id="HBNR01058427">
    <property type="protein sequence ID" value="CAE4626297.1"/>
    <property type="molecule type" value="Transcribed_RNA"/>
</dbReference>
<dbReference type="PANTHER" id="PTHR44167">
    <property type="entry name" value="OVARIAN-SPECIFIC SERINE/THREONINE-PROTEIN KINASE LOK-RELATED"/>
    <property type="match status" value="1"/>
</dbReference>
<evidence type="ECO:0000256" key="3">
    <source>
        <dbReference type="PROSITE-ProRule" id="PRU10141"/>
    </source>
</evidence>
<dbReference type="InterPro" id="IPR008271">
    <property type="entry name" value="Ser/Thr_kinase_AS"/>
</dbReference>
<accession>A0A7S4RVI8</accession>
<keyword evidence="4" id="KW-0723">Serine/threonine-protein kinase</keyword>
<keyword evidence="1 3" id="KW-0547">Nucleotide-binding</keyword>